<keyword evidence="2" id="KW-0812">Transmembrane</keyword>
<evidence type="ECO:0000256" key="2">
    <source>
        <dbReference type="SAM" id="Phobius"/>
    </source>
</evidence>
<keyword evidence="2" id="KW-0472">Membrane</keyword>
<dbReference type="Proteomes" id="UP000225978">
    <property type="component" value="Segment"/>
</dbReference>
<reference evidence="3 4" key="1">
    <citation type="journal article" date="2017" name="Viruses">
        <title>Stumbling across the Same Phage: Comparative Genomics of Widespread Temperate Phages Infecting the Fish Pathogen Vibrio anguillarum.</title>
        <authorList>
            <person name="Kalatzis P.G."/>
            <person name="Rorbo N.I."/>
            <person name="Castillo D."/>
            <person name="Mauritzen J.J."/>
            <person name="Jorgensen J."/>
            <person name="Kokkari C."/>
            <person name="Zhang F."/>
            <person name="Katharios P."/>
            <person name="Middelboe M."/>
        </authorList>
    </citation>
    <scope>NUCLEOTIDE SEQUENCE [LARGE SCALE GENOMIC DNA]</scope>
</reference>
<feature type="coiled-coil region" evidence="1">
    <location>
        <begin position="525"/>
        <end position="552"/>
    </location>
</feature>
<evidence type="ECO:0000313" key="4">
    <source>
        <dbReference type="Proteomes" id="UP000225978"/>
    </source>
</evidence>
<feature type="transmembrane region" description="Helical" evidence="2">
    <location>
        <begin position="417"/>
        <end position="439"/>
    </location>
</feature>
<evidence type="ECO:0000256" key="1">
    <source>
        <dbReference type="SAM" id="Coils"/>
    </source>
</evidence>
<protein>
    <submittedName>
        <fullName evidence="3">N4 gp53 protein</fullName>
    </submittedName>
</protein>
<gene>
    <name evidence="3" type="ORF">vBVspPpVa5_0022</name>
</gene>
<sequence>MHNGLAVKVNSGIKYGREEYVYGLPEGYIVTADIDVSVVQEVISEELGTEVNIDVAFIAEPDPDYFARWHSYNNWGGDPLTGHMTDPPVDGDDVRIVESAWTSYGQLEILVGYEQSDGQFKNETFIVWPPTNVNLKEQYYHVIYTREDTIFPTSDFWIYELGTDTIPELEVEVEDTLDSPFLPVVPVRENNINLGPESKDGEFIYDEDGQKIVPDTELYRTSVKLCEKFRIGFDDISREITGNPDVASIDHAYIIFGIDIRSDTKPGKTFLFDFFEKLAFSTIGASEIEVRDAQYYKIRIIFDSCTSMDEVGDLDEVEVEYSGNTMYLRAPLEPGMYREITVVNPIHVNYVYKAHTVVTTLADSADEENYNFIVPLEYFIAQSAGSLFDRERLYVEAAKIVFNCYERKKLKWYQSGWFKIVLVVVAIVVTVFTGAGGAFVAALEAGITATVLYLVQAVLISTLIKYGFQMLVDVLGVEIGILLAVIAAVASFMVGDTTGILSAENLMTASSGFIVGADASLSADMEKLAKEMAAWTDEAQRLDDELNEAFEELDTDTFFNVYDFINAGNIFVPNEVPEEYFNRTIHTGNIGVGTLSVPENYVDNALTLPTVSRFMGYEDTEDGV</sequence>
<dbReference type="EMBL" id="KX889068">
    <property type="protein sequence ID" value="APC46025.1"/>
    <property type="molecule type" value="Genomic_DNA"/>
</dbReference>
<evidence type="ECO:0000313" key="3">
    <source>
        <dbReference type="EMBL" id="APC46025.1"/>
    </source>
</evidence>
<proteinExistence type="predicted"/>
<feature type="transmembrane region" description="Helical" evidence="2">
    <location>
        <begin position="471"/>
        <end position="494"/>
    </location>
</feature>
<organism evidence="3 4">
    <name type="scientific">Vibrio phage vB_VspP_pVa5</name>
    <dbReference type="NCBI Taxonomy" id="1913109"/>
    <lineage>
        <taxon>Viruses</taxon>
        <taxon>Duplodnaviria</taxon>
        <taxon>Heunggongvirae</taxon>
        <taxon>Uroviricota</taxon>
        <taxon>Caudoviricetes</taxon>
        <taxon>Schitoviridae</taxon>
        <taxon>Pontosvirinae</taxon>
        <taxon>Galateavirus</taxon>
        <taxon>Galateavirus PVA5</taxon>
    </lineage>
</organism>
<accession>A0A1J0GV16</accession>
<name>A0A1J0GV16_9CAUD</name>
<feature type="transmembrane region" description="Helical" evidence="2">
    <location>
        <begin position="445"/>
        <end position="464"/>
    </location>
</feature>
<keyword evidence="1" id="KW-0175">Coiled coil</keyword>
<keyword evidence="2" id="KW-1133">Transmembrane helix</keyword>
<keyword evidence="4" id="KW-1185">Reference proteome</keyword>